<organism evidence="1 2">
    <name type="scientific">Entomophthora muscae</name>
    <dbReference type="NCBI Taxonomy" id="34485"/>
    <lineage>
        <taxon>Eukaryota</taxon>
        <taxon>Fungi</taxon>
        <taxon>Fungi incertae sedis</taxon>
        <taxon>Zoopagomycota</taxon>
        <taxon>Entomophthoromycotina</taxon>
        <taxon>Entomophthoromycetes</taxon>
        <taxon>Entomophthorales</taxon>
        <taxon>Entomophthoraceae</taxon>
        <taxon>Entomophthora</taxon>
    </lineage>
</organism>
<keyword evidence="2" id="KW-1185">Reference proteome</keyword>
<comment type="caution">
    <text evidence="1">The sequence shown here is derived from an EMBL/GenBank/DDBJ whole genome shotgun (WGS) entry which is preliminary data.</text>
</comment>
<protein>
    <submittedName>
        <fullName evidence="1">Bifunctional farnesyl-diphosphate farnesyltransferase/squalene synthase</fullName>
        <ecNumber evidence="1">2.5.1.21</ecNumber>
    </submittedName>
</protein>
<dbReference type="Proteomes" id="UP001165960">
    <property type="component" value="Unassembled WGS sequence"/>
</dbReference>
<sequence length="411" mass="46951">MSMKAIQASVLHPDEILALLKFQFSSNASAQKLQHISSPTEKRCFELLFLTSRSFAAVILELEEELRLPICLFYLILRGLDTIEDDMTIPTERKIKLMEDFHNSIVTKGWTFHENGPNEKDRILLEEFDVVVDEFLKLKPEYRVIISDITQKMAAGFIEFIHRKVETLEDWDLYCHYAAGLVGHGLTRLFAASGLEDSSLASETELANSMGLFLQKVNIIRDFLEDYEDGRCFWPKQVWSKYTHDLGDFTKGEYKEKALECLSELCTNALGHAQDCLKYMSLIKNPSCFKFCAIPQVMAISTIAQVFNNPEVFKTNVKIRKGLAVKLIMEATTMEGIQEIFINFSNEILHKTIPTHSTFLPVSIWYGQIKSSINAGKFTNGIVPSQKTSPMPNPTFLFIVFIAVLVWFYYT</sequence>
<accession>A0ACC2SKN5</accession>
<proteinExistence type="predicted"/>
<name>A0ACC2SKN5_9FUNG</name>
<keyword evidence="1" id="KW-0808">Transferase</keyword>
<dbReference type="EMBL" id="QTSX02004983">
    <property type="protein sequence ID" value="KAJ9062964.1"/>
    <property type="molecule type" value="Genomic_DNA"/>
</dbReference>
<reference evidence="1" key="1">
    <citation type="submission" date="2022-04" db="EMBL/GenBank/DDBJ databases">
        <title>Genome of the entomopathogenic fungus Entomophthora muscae.</title>
        <authorList>
            <person name="Elya C."/>
            <person name="Lovett B.R."/>
            <person name="Lee E."/>
            <person name="Macias A.M."/>
            <person name="Hajek A.E."/>
            <person name="De Bivort B.L."/>
            <person name="Kasson M.T."/>
            <person name="De Fine Licht H.H."/>
            <person name="Stajich J.E."/>
        </authorList>
    </citation>
    <scope>NUCLEOTIDE SEQUENCE</scope>
    <source>
        <strain evidence="1">Berkeley</strain>
    </source>
</reference>
<gene>
    <name evidence="1" type="primary">ERG9_1</name>
    <name evidence="1" type="ORF">DSO57_1004909</name>
</gene>
<dbReference type="EC" id="2.5.1.21" evidence="1"/>
<evidence type="ECO:0000313" key="1">
    <source>
        <dbReference type="EMBL" id="KAJ9062964.1"/>
    </source>
</evidence>
<evidence type="ECO:0000313" key="2">
    <source>
        <dbReference type="Proteomes" id="UP001165960"/>
    </source>
</evidence>